<dbReference type="EMBL" id="SLZU01000001">
    <property type="protein sequence ID" value="TCS67361.1"/>
    <property type="molecule type" value="Genomic_DNA"/>
</dbReference>
<evidence type="ECO:0008006" key="4">
    <source>
        <dbReference type="Google" id="ProtNLM"/>
    </source>
</evidence>
<evidence type="ECO:0000256" key="1">
    <source>
        <dbReference type="SAM" id="MobiDB-lite"/>
    </source>
</evidence>
<keyword evidence="3" id="KW-1185">Reference proteome</keyword>
<feature type="region of interest" description="Disordered" evidence="1">
    <location>
        <begin position="44"/>
        <end position="77"/>
    </location>
</feature>
<dbReference type="Gene3D" id="3.90.226.10">
    <property type="entry name" value="2-enoyl-CoA Hydratase, Chain A, domain 1"/>
    <property type="match status" value="1"/>
</dbReference>
<dbReference type="AlphaFoldDB" id="A0A4R3JM65"/>
<reference evidence="2 3" key="1">
    <citation type="submission" date="2019-03" db="EMBL/GenBank/DDBJ databases">
        <title>Genomic Encyclopedia of Type Strains, Phase IV (KMG-IV): sequencing the most valuable type-strain genomes for metagenomic binning, comparative biology and taxonomic classification.</title>
        <authorList>
            <person name="Goeker M."/>
        </authorList>
    </citation>
    <scope>NUCLEOTIDE SEQUENCE [LARGE SCALE GENOMIC DNA]</scope>
    <source>
        <strain evidence="2 3">DSM 104836</strain>
    </source>
</reference>
<gene>
    <name evidence="2" type="ORF">EDD52_101459</name>
</gene>
<name>A0A4R3JM65_9RHOB</name>
<comment type="caution">
    <text evidence="2">The sequence shown here is derived from an EMBL/GenBank/DDBJ whole genome shotgun (WGS) entry which is preliminary data.</text>
</comment>
<dbReference type="Proteomes" id="UP000295696">
    <property type="component" value="Unassembled WGS sequence"/>
</dbReference>
<dbReference type="OrthoDB" id="5936191at2"/>
<dbReference type="SUPFAM" id="SSF52096">
    <property type="entry name" value="ClpP/crotonase"/>
    <property type="match status" value="1"/>
</dbReference>
<protein>
    <recommendedName>
        <fullName evidence="4">Periplasmic protein-like protein</fullName>
    </recommendedName>
</protein>
<accession>A0A4R3JM65</accession>
<dbReference type="InterPro" id="IPR029045">
    <property type="entry name" value="ClpP/crotonase-like_dom_sf"/>
</dbReference>
<organism evidence="2 3">
    <name type="scientific">Primorskyibacter sedentarius</name>
    <dbReference type="NCBI Taxonomy" id="745311"/>
    <lineage>
        <taxon>Bacteria</taxon>
        <taxon>Pseudomonadati</taxon>
        <taxon>Pseudomonadota</taxon>
        <taxon>Alphaproteobacteria</taxon>
        <taxon>Rhodobacterales</taxon>
        <taxon>Roseobacteraceae</taxon>
        <taxon>Primorskyibacter</taxon>
    </lineage>
</organism>
<dbReference type="RefSeq" id="WP_132241397.1">
    <property type="nucleotide sequence ID" value="NZ_SLZU01000001.1"/>
</dbReference>
<evidence type="ECO:0000313" key="2">
    <source>
        <dbReference type="EMBL" id="TCS67361.1"/>
    </source>
</evidence>
<proteinExistence type="predicted"/>
<sequence>MTATRASSFGARGVMRLILGLQVAIALLLIAGDMGAALPNLLSPSRQPALDTPIEPGDQTRRFTPSPRPMQPGTLPYGIPADMPSRLLFEPREIDGAPGLVISGTIREGDAARFADALASNPDTARIALHSPGGSVRDALQIGRAIRDAGLHTQLTGSTVCLSACPYILMGGTTRTVADQASVGVHQHYFGENTILPAFIAVESIQRGQGEVMSFLQDMGIDLRAMQPALLTPPDEIYVFLPGELQEYRIVTDTD</sequence>
<evidence type="ECO:0000313" key="3">
    <source>
        <dbReference type="Proteomes" id="UP000295696"/>
    </source>
</evidence>